<organism evidence="1 2">
    <name type="scientific">Smallanthus sonchifolius</name>
    <dbReference type="NCBI Taxonomy" id="185202"/>
    <lineage>
        <taxon>Eukaryota</taxon>
        <taxon>Viridiplantae</taxon>
        <taxon>Streptophyta</taxon>
        <taxon>Embryophyta</taxon>
        <taxon>Tracheophyta</taxon>
        <taxon>Spermatophyta</taxon>
        <taxon>Magnoliopsida</taxon>
        <taxon>eudicotyledons</taxon>
        <taxon>Gunneridae</taxon>
        <taxon>Pentapetalae</taxon>
        <taxon>asterids</taxon>
        <taxon>campanulids</taxon>
        <taxon>Asterales</taxon>
        <taxon>Asteraceae</taxon>
        <taxon>Asteroideae</taxon>
        <taxon>Heliantheae alliance</taxon>
        <taxon>Millerieae</taxon>
        <taxon>Smallanthus</taxon>
    </lineage>
</organism>
<name>A0ACB9GMQ0_9ASTR</name>
<protein>
    <submittedName>
        <fullName evidence="1">Uncharacterized protein</fullName>
    </submittedName>
</protein>
<keyword evidence="2" id="KW-1185">Reference proteome</keyword>
<evidence type="ECO:0000313" key="2">
    <source>
        <dbReference type="Proteomes" id="UP001056120"/>
    </source>
</evidence>
<reference evidence="2" key="1">
    <citation type="journal article" date="2022" name="Mol. Ecol. Resour.">
        <title>The genomes of chicory, endive, great burdock and yacon provide insights into Asteraceae palaeo-polyploidization history and plant inulin production.</title>
        <authorList>
            <person name="Fan W."/>
            <person name="Wang S."/>
            <person name="Wang H."/>
            <person name="Wang A."/>
            <person name="Jiang F."/>
            <person name="Liu H."/>
            <person name="Zhao H."/>
            <person name="Xu D."/>
            <person name="Zhang Y."/>
        </authorList>
    </citation>
    <scope>NUCLEOTIDE SEQUENCE [LARGE SCALE GENOMIC DNA]</scope>
    <source>
        <strain evidence="2">cv. Yunnan</strain>
    </source>
</reference>
<evidence type="ECO:0000313" key="1">
    <source>
        <dbReference type="EMBL" id="KAI3784702.1"/>
    </source>
</evidence>
<comment type="caution">
    <text evidence="1">The sequence shown here is derived from an EMBL/GenBank/DDBJ whole genome shotgun (WGS) entry which is preliminary data.</text>
</comment>
<proteinExistence type="predicted"/>
<sequence length="71" mass="7845">MQIGKLQQHEVAWPAYQLVKVEFLLQQPQSYSSAPAAPPPLTVHQDSISKVKPRGRSQNFSSSGTSLPANW</sequence>
<dbReference type="EMBL" id="CM042031">
    <property type="protein sequence ID" value="KAI3784702.1"/>
    <property type="molecule type" value="Genomic_DNA"/>
</dbReference>
<dbReference type="Proteomes" id="UP001056120">
    <property type="component" value="Linkage Group LG14"/>
</dbReference>
<gene>
    <name evidence="1" type="ORF">L1987_43805</name>
</gene>
<accession>A0ACB9GMQ0</accession>
<reference evidence="1 2" key="2">
    <citation type="journal article" date="2022" name="Mol. Ecol. Resour.">
        <title>The genomes of chicory, endive, great burdock and yacon provide insights into Asteraceae paleo-polyploidization history and plant inulin production.</title>
        <authorList>
            <person name="Fan W."/>
            <person name="Wang S."/>
            <person name="Wang H."/>
            <person name="Wang A."/>
            <person name="Jiang F."/>
            <person name="Liu H."/>
            <person name="Zhao H."/>
            <person name="Xu D."/>
            <person name="Zhang Y."/>
        </authorList>
    </citation>
    <scope>NUCLEOTIDE SEQUENCE [LARGE SCALE GENOMIC DNA]</scope>
    <source>
        <strain evidence="2">cv. Yunnan</strain>
        <tissue evidence="1">Leaves</tissue>
    </source>
</reference>